<dbReference type="EC" id="3.2.1.151" evidence="4"/>
<dbReference type="PANTHER" id="PTHR34002:SF9">
    <property type="entry name" value="XYLOGLUCAN-SPECIFIC ENDO-BETA-1,4-GLUCANASE A"/>
    <property type="match status" value="1"/>
</dbReference>
<dbReference type="AlphaFoldDB" id="A0A1V6SQP0"/>
<keyword evidence="7" id="KW-0326">Glycosidase</keyword>
<dbReference type="GO" id="GO:0033946">
    <property type="term" value="F:xyloglucan-specific endo-beta-1,4-glucanase activity"/>
    <property type="evidence" value="ECO:0007669"/>
    <property type="project" value="UniProtKB-EC"/>
</dbReference>
<evidence type="ECO:0000256" key="6">
    <source>
        <dbReference type="ARBA" id="ARBA00043018"/>
    </source>
</evidence>
<dbReference type="SUPFAM" id="SSF49899">
    <property type="entry name" value="Concanavalin A-like lectins/glucanases"/>
    <property type="match status" value="1"/>
</dbReference>
<accession>A0A1V6SQP0</accession>
<evidence type="ECO:0000256" key="8">
    <source>
        <dbReference type="SAM" id="MobiDB-lite"/>
    </source>
</evidence>
<feature type="signal peptide" evidence="9">
    <location>
        <begin position="1"/>
        <end position="21"/>
    </location>
</feature>
<sequence length="345" mass="37045">MALSLIVNAGLMALPIGGCLGTLFGIDAHRAATGQKPLFAPNPNDPDENLGVGTGGGSGGGQDSTGGGSGGSGSGDVSDNGIQNTQYCQLSYGISPPSKDGESFTLNPNQWGVTDTSVGGLCMNVTTFNNMTYPTQYTAPDFSVTWKWNPGPQTDPVHAFPNIMVDKVLPVGLDDMQELYFNVHWTYGVGDEIVEKTDEDELESNSVNTNVAIDMFFDSDKETALNSTNAKYEVMIWFATFGAATQPYGYPNVVTTRELNGTTFKLYSEKNKNTNQNVLTWAAEETVEQFSGDIYPLITDLYKLKGDVYPSSEDYLGYFGFGSEAFSASKNVTLGVTNLEIGIKT</sequence>
<comment type="similarity">
    <text evidence="1 7">Belongs to the glycosyl hydrolase 12 (cellulase H) family.</text>
</comment>
<dbReference type="GO" id="GO:0000272">
    <property type="term" value="P:polysaccharide catabolic process"/>
    <property type="evidence" value="ECO:0007669"/>
    <property type="project" value="UniProtKB-KW"/>
</dbReference>
<dbReference type="Gene3D" id="2.60.120.180">
    <property type="match status" value="1"/>
</dbReference>
<feature type="region of interest" description="Disordered" evidence="8">
    <location>
        <begin position="35"/>
        <end position="80"/>
    </location>
</feature>
<dbReference type="EMBL" id="MLKD01000024">
    <property type="protein sequence ID" value="OQE16362.1"/>
    <property type="molecule type" value="Genomic_DNA"/>
</dbReference>
<dbReference type="Pfam" id="PF01670">
    <property type="entry name" value="Glyco_hydro_12"/>
    <property type="match status" value="1"/>
</dbReference>
<keyword evidence="11" id="KW-1185">Reference proteome</keyword>
<comment type="catalytic activity">
    <reaction evidence="3">
        <text>xyloglucan + H2O = xyloglucan oligosaccharides.</text>
        <dbReference type="EC" id="3.2.1.151"/>
    </reaction>
</comment>
<evidence type="ECO:0000256" key="1">
    <source>
        <dbReference type="ARBA" id="ARBA00005519"/>
    </source>
</evidence>
<evidence type="ECO:0000256" key="4">
    <source>
        <dbReference type="ARBA" id="ARBA00038882"/>
    </source>
</evidence>
<dbReference type="InterPro" id="IPR013320">
    <property type="entry name" value="ConA-like_dom_sf"/>
</dbReference>
<dbReference type="InterPro" id="IPR002594">
    <property type="entry name" value="GH12"/>
</dbReference>
<dbReference type="GO" id="GO:0008810">
    <property type="term" value="F:cellulase activity"/>
    <property type="evidence" value="ECO:0007669"/>
    <property type="project" value="InterPro"/>
</dbReference>
<name>A0A1V6SQP0_9EURO</name>
<evidence type="ECO:0000256" key="5">
    <source>
        <dbReference type="ARBA" id="ARBA00041304"/>
    </source>
</evidence>
<comment type="caution">
    <text evidence="10">The sequence shown here is derived from an EMBL/GenBank/DDBJ whole genome shotgun (WGS) entry which is preliminary data.</text>
</comment>
<reference evidence="11" key="1">
    <citation type="journal article" date="2017" name="Nat. Microbiol.">
        <title>Global analysis of biosynthetic gene clusters reveals vast potential of secondary metabolite production in Penicillium species.</title>
        <authorList>
            <person name="Nielsen J.C."/>
            <person name="Grijseels S."/>
            <person name="Prigent S."/>
            <person name="Ji B."/>
            <person name="Dainat J."/>
            <person name="Nielsen K.F."/>
            <person name="Frisvad J.C."/>
            <person name="Workman M."/>
            <person name="Nielsen J."/>
        </authorList>
    </citation>
    <scope>NUCLEOTIDE SEQUENCE [LARGE SCALE GENOMIC DNA]</scope>
    <source>
        <strain evidence="11">IBT 24891</strain>
    </source>
</reference>
<keyword evidence="7" id="KW-0624">Polysaccharide degradation</keyword>
<keyword evidence="7" id="KW-0119">Carbohydrate metabolism</keyword>
<evidence type="ECO:0000256" key="7">
    <source>
        <dbReference type="RuleBase" id="RU361163"/>
    </source>
</evidence>
<organism evidence="10 11">
    <name type="scientific">Penicillium steckii</name>
    <dbReference type="NCBI Taxonomy" id="303698"/>
    <lineage>
        <taxon>Eukaryota</taxon>
        <taxon>Fungi</taxon>
        <taxon>Dikarya</taxon>
        <taxon>Ascomycota</taxon>
        <taxon>Pezizomycotina</taxon>
        <taxon>Eurotiomycetes</taxon>
        <taxon>Eurotiomycetidae</taxon>
        <taxon>Eurotiales</taxon>
        <taxon>Aspergillaceae</taxon>
        <taxon>Penicillium</taxon>
    </lineage>
</organism>
<feature type="chain" id="PRO_5012190029" description="xyloglucan-specific endo-beta-1,4-glucanase" evidence="9">
    <location>
        <begin position="22"/>
        <end position="345"/>
    </location>
</feature>
<dbReference type="InterPro" id="IPR013319">
    <property type="entry name" value="GH11/12"/>
</dbReference>
<evidence type="ECO:0000256" key="2">
    <source>
        <dbReference type="ARBA" id="ARBA00022729"/>
    </source>
</evidence>
<gene>
    <name evidence="10" type="ORF">PENSTE_c024G06196</name>
</gene>
<evidence type="ECO:0000256" key="9">
    <source>
        <dbReference type="SAM" id="SignalP"/>
    </source>
</evidence>
<evidence type="ECO:0000256" key="3">
    <source>
        <dbReference type="ARBA" id="ARBA00037012"/>
    </source>
</evidence>
<dbReference type="STRING" id="303698.A0A1V6SQP0"/>
<evidence type="ECO:0000313" key="10">
    <source>
        <dbReference type="EMBL" id="OQE16362.1"/>
    </source>
</evidence>
<dbReference type="OrthoDB" id="89349at2759"/>
<evidence type="ECO:0000313" key="11">
    <source>
        <dbReference type="Proteomes" id="UP000191285"/>
    </source>
</evidence>
<dbReference type="PANTHER" id="PTHR34002">
    <property type="entry name" value="BLR1656 PROTEIN"/>
    <property type="match status" value="1"/>
</dbReference>
<feature type="compositionally biased region" description="Gly residues" evidence="8">
    <location>
        <begin position="52"/>
        <end position="74"/>
    </location>
</feature>
<keyword evidence="7" id="KW-0378">Hydrolase</keyword>
<dbReference type="Proteomes" id="UP000191285">
    <property type="component" value="Unassembled WGS sequence"/>
</dbReference>
<proteinExistence type="inferred from homology"/>
<protein>
    <recommendedName>
        <fullName evidence="4">xyloglucan-specific endo-beta-1,4-glucanase</fullName>
        <ecNumber evidence="4">3.2.1.151</ecNumber>
    </recommendedName>
    <alternativeName>
        <fullName evidence="5">Xyloglucanase A</fullName>
    </alternativeName>
    <alternativeName>
        <fullName evidence="6">Xyloglucanendohydrolase A</fullName>
    </alternativeName>
</protein>
<keyword evidence="2 9" id="KW-0732">Signal</keyword>